<feature type="compositionally biased region" description="Basic residues" evidence="1">
    <location>
        <begin position="770"/>
        <end position="779"/>
    </location>
</feature>
<protein>
    <submittedName>
        <fullName evidence="2">Uncharacterized protein</fullName>
    </submittedName>
</protein>
<comment type="caution">
    <text evidence="2">The sequence shown here is derived from an EMBL/GenBank/DDBJ whole genome shotgun (WGS) entry which is preliminary data.</text>
</comment>
<reference evidence="2 3" key="1">
    <citation type="submission" date="2019-07" db="EMBL/GenBank/DDBJ databases">
        <title>Genomes of Cafeteria roenbergensis.</title>
        <authorList>
            <person name="Fischer M.G."/>
            <person name="Hackl T."/>
            <person name="Roman M."/>
        </authorList>
    </citation>
    <scope>NUCLEOTIDE SEQUENCE [LARGE SCALE GENOMIC DNA]</scope>
    <source>
        <strain evidence="2 3">RCC970-E3</strain>
    </source>
</reference>
<dbReference type="AlphaFoldDB" id="A0A5A8DAE4"/>
<organism evidence="2 3">
    <name type="scientific">Cafeteria roenbergensis</name>
    <name type="common">Marine flagellate</name>
    <dbReference type="NCBI Taxonomy" id="33653"/>
    <lineage>
        <taxon>Eukaryota</taxon>
        <taxon>Sar</taxon>
        <taxon>Stramenopiles</taxon>
        <taxon>Bigyra</taxon>
        <taxon>Opalozoa</taxon>
        <taxon>Bicosoecida</taxon>
        <taxon>Cafeteriaceae</taxon>
        <taxon>Cafeteria</taxon>
    </lineage>
</organism>
<evidence type="ECO:0000256" key="1">
    <source>
        <dbReference type="SAM" id="MobiDB-lite"/>
    </source>
</evidence>
<feature type="region of interest" description="Disordered" evidence="1">
    <location>
        <begin position="653"/>
        <end position="672"/>
    </location>
</feature>
<accession>A0A5A8DAE4</accession>
<gene>
    <name evidence="2" type="ORF">FNF28_04809</name>
</gene>
<evidence type="ECO:0000313" key="3">
    <source>
        <dbReference type="Proteomes" id="UP000324907"/>
    </source>
</evidence>
<evidence type="ECO:0000313" key="2">
    <source>
        <dbReference type="EMBL" id="KAA0162205.1"/>
    </source>
</evidence>
<feature type="region of interest" description="Disordered" evidence="1">
    <location>
        <begin position="759"/>
        <end position="779"/>
    </location>
</feature>
<feature type="compositionally biased region" description="Low complexity" evidence="1">
    <location>
        <begin position="232"/>
        <end position="247"/>
    </location>
</feature>
<dbReference type="Proteomes" id="UP000324907">
    <property type="component" value="Unassembled WGS sequence"/>
</dbReference>
<proteinExistence type="predicted"/>
<sequence>MAALVAVATGVGAPSVPDSLITALLTTTPLADPKCVLRTVVEAATRAEAPPSPSPMSGFRTAVEDELHAVAAAWVAAGAPHPIRRVLDLFVAALATLAAQRTKTKHELAEDFQEHPWSVTVEALEYLWASDAEAALRAAVTAVVTSDFEWRLAGVPVGPAAFAVVLAATATALVDSADGEVTELRRLLDDALPGAEFLPRSALRGSGPQVRGEVLWRSSTPADVSDDLETGASEPSAAPAAPAAPEAFPVRPLPGPSDLLIKHLYPASDVPDWAADAHAVADASGSVLSCLSNAAVACIHHLPPVYIRACWSVLMTAYALAGHDGPLGIPVVAAVADVFGKDSLFSVATTRLNAFGTEISGASISPDARDKLSRLFDSSDWTALGDTAVAAQEFSETGETLAPPPLPPSLRMAARHLLLMDDPMMLVDIIGLPDHGSHLLAQRLACRAICAPSLRPPTPEDIAATPAAARPDAALWLLTPFASRELALARSASQHVDVHDALYGLTCLAKSASASLPPTAQPPNVVDTLLAAGHALRDHRTTLEQSLPDGPGAVLPPIAERMLARAELSCLFSALQHVQIATAHWVLPAVHAGIPLLPALLATAAMSIAAFAGVGPDAALAAWLASRGIHVTAGFAPVYDDSTRASVAFKCAEADDEPAHSPPRGPARPALHPADTLAGRFASQFGRGPSALASALMTTAQLPPFRWTHVLGQPLEVGPWAALSHRWPAINNGLRQLLPEALAGPDLRTTIASMVSATNFRPFPQTPGSKARRRGKPRT</sequence>
<dbReference type="EMBL" id="VLTL01000084">
    <property type="protein sequence ID" value="KAA0162205.1"/>
    <property type="molecule type" value="Genomic_DNA"/>
</dbReference>
<name>A0A5A8DAE4_CAFRO</name>
<feature type="region of interest" description="Disordered" evidence="1">
    <location>
        <begin position="222"/>
        <end position="247"/>
    </location>
</feature>